<name>A0ABS7JJX4_9SPHN</name>
<proteinExistence type="inferred from homology"/>
<dbReference type="InterPro" id="IPR020904">
    <property type="entry name" value="Sc_DH/Rdtase_CS"/>
</dbReference>
<dbReference type="Gene3D" id="3.40.50.720">
    <property type="entry name" value="NAD(P)-binding Rossmann-like Domain"/>
    <property type="match status" value="1"/>
</dbReference>
<comment type="caution">
    <text evidence="2">The sequence shown here is derived from an EMBL/GenBank/DDBJ whole genome shotgun (WGS) entry which is preliminary data.</text>
</comment>
<sequence>MAEPLDFTGKTILVIGGSSGIGNGIAHGFLSRGGHVHVTGTRAAQEYSAEEGSDLRGLQFHRFDATKHVNHTYDLSRTLPRTIDVVVLCQGTVRYGREEFEREGWDVVMAVNLNSLMDCARMVRPMLAERGGSLIVVSSVGAYHAMIGNPAYAASKAGAVSLVGSLAQAWAGEGIRVNGIAPGLVPTKLTKVTTDNEERVAGAVARIPAGRMGTPQDMAGAALFLASPLADYIVGQTIRVDGGMTLS</sequence>
<protein>
    <submittedName>
        <fullName evidence="2">SDR family oxidoreductase</fullName>
    </submittedName>
</protein>
<dbReference type="RefSeq" id="WP_221598774.1">
    <property type="nucleotide sequence ID" value="NZ_JAIGNQ010000004.1"/>
</dbReference>
<comment type="similarity">
    <text evidence="1">Belongs to the short-chain dehydrogenases/reductases (SDR) family.</text>
</comment>
<dbReference type="PANTHER" id="PTHR42760:SF132">
    <property type="entry name" value="SHORT-CHAIN DEHYDROGENASE_REDUCTASE FAMILY PROTEIN"/>
    <property type="match status" value="1"/>
</dbReference>
<dbReference type="InterPro" id="IPR002347">
    <property type="entry name" value="SDR_fam"/>
</dbReference>
<dbReference type="Proteomes" id="UP000776651">
    <property type="component" value="Unassembled WGS sequence"/>
</dbReference>
<keyword evidence="3" id="KW-1185">Reference proteome</keyword>
<dbReference type="InterPro" id="IPR036291">
    <property type="entry name" value="NAD(P)-bd_dom_sf"/>
</dbReference>
<organism evidence="2 3">
    <name type="scientific">Qipengyuania pacifica</name>
    <dbReference type="NCBI Taxonomy" id="2860199"/>
    <lineage>
        <taxon>Bacteria</taxon>
        <taxon>Pseudomonadati</taxon>
        <taxon>Pseudomonadota</taxon>
        <taxon>Alphaproteobacteria</taxon>
        <taxon>Sphingomonadales</taxon>
        <taxon>Erythrobacteraceae</taxon>
        <taxon>Qipengyuania</taxon>
    </lineage>
</organism>
<evidence type="ECO:0000313" key="3">
    <source>
        <dbReference type="Proteomes" id="UP000776651"/>
    </source>
</evidence>
<dbReference type="PROSITE" id="PS00061">
    <property type="entry name" value="ADH_SHORT"/>
    <property type="match status" value="1"/>
</dbReference>
<reference evidence="2 3" key="1">
    <citation type="submission" date="2021-08" db="EMBL/GenBank/DDBJ databases">
        <title>Comparative Genomics Analysis of the Genus Qipengyuania Reveals Extensive Genetic Diversity and Metabolic Versatility, Including the Description of Fifteen Novel Species.</title>
        <authorList>
            <person name="Liu Y."/>
        </authorList>
    </citation>
    <scope>NUCLEOTIDE SEQUENCE [LARGE SCALE GENOMIC DNA]</scope>
    <source>
        <strain evidence="2 3">GH25</strain>
    </source>
</reference>
<gene>
    <name evidence="2" type="ORF">K3177_14305</name>
</gene>
<dbReference type="PRINTS" id="PR00081">
    <property type="entry name" value="GDHRDH"/>
</dbReference>
<evidence type="ECO:0000256" key="1">
    <source>
        <dbReference type="ARBA" id="ARBA00006484"/>
    </source>
</evidence>
<dbReference type="Pfam" id="PF13561">
    <property type="entry name" value="adh_short_C2"/>
    <property type="match status" value="1"/>
</dbReference>
<dbReference type="SUPFAM" id="SSF51735">
    <property type="entry name" value="NAD(P)-binding Rossmann-fold domains"/>
    <property type="match status" value="1"/>
</dbReference>
<evidence type="ECO:0000313" key="2">
    <source>
        <dbReference type="EMBL" id="MBX7489689.1"/>
    </source>
</evidence>
<accession>A0ABS7JJX4</accession>
<dbReference type="EMBL" id="JAIGNQ010000004">
    <property type="protein sequence ID" value="MBX7489689.1"/>
    <property type="molecule type" value="Genomic_DNA"/>
</dbReference>
<dbReference type="PANTHER" id="PTHR42760">
    <property type="entry name" value="SHORT-CHAIN DEHYDROGENASES/REDUCTASES FAMILY MEMBER"/>
    <property type="match status" value="1"/>
</dbReference>